<comment type="caution">
    <text evidence="7">The sequence shown here is derived from an EMBL/GenBank/DDBJ whole genome shotgun (WGS) entry which is preliminary data.</text>
</comment>
<feature type="region of interest" description="Disordered" evidence="5">
    <location>
        <begin position="99"/>
        <end position="121"/>
    </location>
</feature>
<dbReference type="GO" id="GO:0009229">
    <property type="term" value="P:thiamine diphosphate biosynthetic process"/>
    <property type="evidence" value="ECO:0007669"/>
    <property type="project" value="InterPro"/>
</dbReference>
<dbReference type="InterPro" id="IPR036371">
    <property type="entry name" value="TPK_B1-bd_sf"/>
</dbReference>
<gene>
    <name evidence="7" type="ORF">EHS24_002367</name>
</gene>
<evidence type="ECO:0000256" key="2">
    <source>
        <dbReference type="ARBA" id="ARBA00022741"/>
    </source>
</evidence>
<dbReference type="Gene3D" id="3.40.50.10240">
    <property type="entry name" value="Thiamin pyrophosphokinase, catalytic domain"/>
    <property type="match status" value="1"/>
</dbReference>
<feature type="region of interest" description="Disordered" evidence="5">
    <location>
        <begin position="185"/>
        <end position="216"/>
    </location>
</feature>
<keyword evidence="1" id="KW-0808">Transferase</keyword>
<feature type="domain" description="Thiamin pyrophosphokinase thiamin-binding" evidence="6">
    <location>
        <begin position="399"/>
        <end position="466"/>
    </location>
</feature>
<protein>
    <recommendedName>
        <fullName evidence="6">Thiamin pyrophosphokinase thiamin-binding domain-containing protein</fullName>
    </recommendedName>
</protein>
<feature type="compositionally biased region" description="Low complexity" evidence="5">
    <location>
        <begin position="201"/>
        <end position="214"/>
    </location>
</feature>
<dbReference type="GO" id="GO:0030975">
    <property type="term" value="F:thiamine binding"/>
    <property type="evidence" value="ECO:0007669"/>
    <property type="project" value="InterPro"/>
</dbReference>
<dbReference type="AlphaFoldDB" id="A0A427XIJ0"/>
<dbReference type="Pfam" id="PF04263">
    <property type="entry name" value="TPK_catalytic"/>
    <property type="match status" value="1"/>
</dbReference>
<sequence length="596" mass="65140">MHDRPPELHVSALSPTEFRAYTRYLDLLALAQAREGDGGLDADGSVRFDRDIVRDFAVERLDVPSAVVNDVLELVPGDGRLAANQVYAVLRLLAHVAPVNPRSPRSPRTPRPPPRRWTSTSSLCLQSLAAAAASEGVRSRREDSVLEVIRSSSAAVHGNPASGASAPPPPGRRDIIETVTRAVRESEVDCLPPPQRVPSGTRPKTMPSTSPSSSGAFNMSADQYRQKHPGLKTWSTVGLLSDKPLRSSFALIILNVSIPRKDALLRAWASSTLRFCADGGANRLYDALDPDERASMLPTMIKGDLDSLRPDVRAYYTARGVAIKRDPSEYATDLMKCMEEVESIESASGKHFSLLFFGGLSGRLDQTVHTMSILFKLRSTRRDTFVISDDSLAWVLDTGVHLIEVDHATMGQTCGILPVGVNEAFVRTEGLKWNLDWVTSLGGDLSTSNHLLPSEPAVLLETTAPVFWTVEISAPLSLPNMRSPLSPADEISRGVKELGVGFVRAAGNVGRRLSRQGVPQSLSSTANGDRAVSDSYWEQHREQREQRAQVGDHEWSRERERRERVALVSTDHDSDYGNGHGHGGRDTEPDGYALLD</sequence>
<evidence type="ECO:0000313" key="7">
    <source>
        <dbReference type="EMBL" id="RSH78638.1"/>
    </source>
</evidence>
<keyword evidence="2" id="KW-0547">Nucleotide-binding</keyword>
<dbReference type="Pfam" id="PF04265">
    <property type="entry name" value="TPK_B1_binding"/>
    <property type="match status" value="1"/>
</dbReference>
<dbReference type="OrthoDB" id="25149at2759"/>
<keyword evidence="4" id="KW-0067">ATP-binding</keyword>
<evidence type="ECO:0000256" key="3">
    <source>
        <dbReference type="ARBA" id="ARBA00022777"/>
    </source>
</evidence>
<reference evidence="7 8" key="1">
    <citation type="submission" date="2018-11" db="EMBL/GenBank/DDBJ databases">
        <title>Genome sequence of Apiotrichum porosum DSM 27194.</title>
        <authorList>
            <person name="Aliyu H."/>
            <person name="Gorte O."/>
            <person name="Ochsenreither K."/>
        </authorList>
    </citation>
    <scope>NUCLEOTIDE SEQUENCE [LARGE SCALE GENOMIC DNA]</scope>
    <source>
        <strain evidence="7 8">DSM 27194</strain>
    </source>
</reference>
<dbReference type="InterPro" id="IPR007371">
    <property type="entry name" value="TPK_catalytic"/>
</dbReference>
<dbReference type="InterPro" id="IPR007373">
    <property type="entry name" value="Thiamin_PyroPKinase_B1-bd"/>
</dbReference>
<keyword evidence="3" id="KW-0418">Kinase</keyword>
<accession>A0A427XIJ0</accession>
<proteinExistence type="predicted"/>
<keyword evidence="8" id="KW-1185">Reference proteome</keyword>
<dbReference type="GO" id="GO:0005524">
    <property type="term" value="F:ATP binding"/>
    <property type="evidence" value="ECO:0007669"/>
    <property type="project" value="UniProtKB-KW"/>
</dbReference>
<evidence type="ECO:0000259" key="6">
    <source>
        <dbReference type="SMART" id="SM00983"/>
    </source>
</evidence>
<dbReference type="RefSeq" id="XP_028473785.1">
    <property type="nucleotide sequence ID" value="XM_028618107.1"/>
</dbReference>
<dbReference type="Gene3D" id="2.60.120.320">
    <property type="entry name" value="Thiamin pyrophosphokinase, thiamin-binding domain"/>
    <property type="match status" value="1"/>
</dbReference>
<dbReference type="Proteomes" id="UP000279236">
    <property type="component" value="Unassembled WGS sequence"/>
</dbReference>
<evidence type="ECO:0000313" key="8">
    <source>
        <dbReference type="Proteomes" id="UP000279236"/>
    </source>
</evidence>
<evidence type="ECO:0000256" key="1">
    <source>
        <dbReference type="ARBA" id="ARBA00022679"/>
    </source>
</evidence>
<dbReference type="NCBIfam" id="TIGR01378">
    <property type="entry name" value="thi_PPkinase"/>
    <property type="match status" value="1"/>
</dbReference>
<dbReference type="GO" id="GO:0006772">
    <property type="term" value="P:thiamine metabolic process"/>
    <property type="evidence" value="ECO:0007669"/>
    <property type="project" value="InterPro"/>
</dbReference>
<dbReference type="PANTHER" id="PTHR13622">
    <property type="entry name" value="THIAMIN PYROPHOSPHOKINASE"/>
    <property type="match status" value="1"/>
</dbReference>
<dbReference type="FunFam" id="2.60.120.320:FF:000001">
    <property type="entry name" value="Thiamine pyrophosphokinase"/>
    <property type="match status" value="1"/>
</dbReference>
<evidence type="ECO:0000256" key="5">
    <source>
        <dbReference type="SAM" id="MobiDB-lite"/>
    </source>
</evidence>
<name>A0A427XIJ0_9TREE</name>
<dbReference type="SMART" id="SM00983">
    <property type="entry name" value="TPK_B1_binding"/>
    <property type="match status" value="1"/>
</dbReference>
<dbReference type="InterPro" id="IPR006282">
    <property type="entry name" value="Thi_PPkinase"/>
</dbReference>
<dbReference type="PANTHER" id="PTHR13622:SF8">
    <property type="entry name" value="THIAMIN PYROPHOSPHOKINASE 1"/>
    <property type="match status" value="1"/>
</dbReference>
<dbReference type="InterPro" id="IPR036759">
    <property type="entry name" value="TPK_catalytic_sf"/>
</dbReference>
<evidence type="ECO:0000256" key="4">
    <source>
        <dbReference type="ARBA" id="ARBA00022840"/>
    </source>
</evidence>
<dbReference type="GO" id="GO:0016301">
    <property type="term" value="F:kinase activity"/>
    <property type="evidence" value="ECO:0007669"/>
    <property type="project" value="UniProtKB-KW"/>
</dbReference>
<feature type="compositionally biased region" description="Basic and acidic residues" evidence="5">
    <location>
        <begin position="537"/>
        <end position="575"/>
    </location>
</feature>
<feature type="region of interest" description="Disordered" evidence="5">
    <location>
        <begin position="514"/>
        <end position="596"/>
    </location>
</feature>
<feature type="compositionally biased region" description="Polar residues" evidence="5">
    <location>
        <begin position="517"/>
        <end position="527"/>
    </location>
</feature>
<dbReference type="STRING" id="105984.A0A427XIJ0"/>
<feature type="region of interest" description="Disordered" evidence="5">
    <location>
        <begin position="154"/>
        <end position="173"/>
    </location>
</feature>
<dbReference type="GO" id="GO:0004788">
    <property type="term" value="F:thiamine diphosphokinase activity"/>
    <property type="evidence" value="ECO:0007669"/>
    <property type="project" value="InterPro"/>
</dbReference>
<dbReference type="SUPFAM" id="SSF63862">
    <property type="entry name" value="Thiamin pyrophosphokinase, substrate-binding domain"/>
    <property type="match status" value="1"/>
</dbReference>
<dbReference type="EMBL" id="RSCE01000012">
    <property type="protein sequence ID" value="RSH78638.1"/>
    <property type="molecule type" value="Genomic_DNA"/>
</dbReference>
<dbReference type="GeneID" id="39586910"/>
<organism evidence="7 8">
    <name type="scientific">Apiotrichum porosum</name>
    <dbReference type="NCBI Taxonomy" id="105984"/>
    <lineage>
        <taxon>Eukaryota</taxon>
        <taxon>Fungi</taxon>
        <taxon>Dikarya</taxon>
        <taxon>Basidiomycota</taxon>
        <taxon>Agaricomycotina</taxon>
        <taxon>Tremellomycetes</taxon>
        <taxon>Trichosporonales</taxon>
        <taxon>Trichosporonaceae</taxon>
        <taxon>Apiotrichum</taxon>
    </lineage>
</organism>
<dbReference type="SUPFAM" id="SSF63999">
    <property type="entry name" value="Thiamin pyrophosphokinase, catalytic domain"/>
    <property type="match status" value="1"/>
</dbReference>
<dbReference type="CDD" id="cd07995">
    <property type="entry name" value="TPK"/>
    <property type="match status" value="1"/>
</dbReference>